<dbReference type="EMBL" id="CCYD01002984">
    <property type="protein sequence ID" value="CEG48691.1"/>
    <property type="molecule type" value="Genomic_DNA"/>
</dbReference>
<dbReference type="Proteomes" id="UP000054928">
    <property type="component" value="Unassembled WGS sequence"/>
</dbReference>
<proteinExistence type="predicted"/>
<accession>A0A0N7L825</accession>
<dbReference type="RefSeq" id="XP_024585060.1">
    <property type="nucleotide sequence ID" value="XM_024719797.1"/>
</dbReference>
<reference evidence="2" key="1">
    <citation type="submission" date="2014-09" db="EMBL/GenBank/DDBJ databases">
        <authorList>
            <person name="Sharma Rahul"/>
            <person name="Thines Marco"/>
        </authorList>
    </citation>
    <scope>NUCLEOTIDE SEQUENCE [LARGE SCALE GENOMIC DNA]</scope>
</reference>
<keyword evidence="2" id="KW-1185">Reference proteome</keyword>
<evidence type="ECO:0000313" key="2">
    <source>
        <dbReference type="Proteomes" id="UP000054928"/>
    </source>
</evidence>
<name>A0A0N7L825_PLAHL</name>
<dbReference type="GeneID" id="36401559"/>
<sequence>MTTNCVFRVASHVPVFSTSSRRIPLNYITDQYLGNSAMWQVASVLFAQKPQKQMPATIRSDVPLLPTSAILHS</sequence>
<protein>
    <submittedName>
        <fullName evidence="1">Uncharacterized protein</fullName>
    </submittedName>
</protein>
<dbReference type="AlphaFoldDB" id="A0A0N7L825"/>
<organism evidence="1 2">
    <name type="scientific">Plasmopara halstedii</name>
    <name type="common">Downy mildew of sunflower</name>
    <dbReference type="NCBI Taxonomy" id="4781"/>
    <lineage>
        <taxon>Eukaryota</taxon>
        <taxon>Sar</taxon>
        <taxon>Stramenopiles</taxon>
        <taxon>Oomycota</taxon>
        <taxon>Peronosporomycetes</taxon>
        <taxon>Peronosporales</taxon>
        <taxon>Peronosporaceae</taxon>
        <taxon>Plasmopara</taxon>
    </lineage>
</organism>
<evidence type="ECO:0000313" key="1">
    <source>
        <dbReference type="EMBL" id="CEG48691.1"/>
    </source>
</evidence>